<dbReference type="NCBIfam" id="TIGR00714">
    <property type="entry name" value="hscB"/>
    <property type="match status" value="1"/>
</dbReference>
<dbReference type="InterPro" id="IPR009073">
    <property type="entry name" value="HscB_oligo_C"/>
</dbReference>
<dbReference type="KEGG" id="crb:17884428"/>
<dbReference type="InterPro" id="IPR004640">
    <property type="entry name" value="HscB"/>
</dbReference>
<name>R0HCA1_9BRAS</name>
<dbReference type="Proteomes" id="UP000029121">
    <property type="component" value="Unassembled WGS sequence"/>
</dbReference>
<dbReference type="InterPro" id="IPR036386">
    <property type="entry name" value="HscB_C_sf"/>
</dbReference>
<evidence type="ECO:0000256" key="5">
    <source>
        <dbReference type="ARBA" id="ARBA00023128"/>
    </source>
</evidence>
<keyword evidence="4" id="KW-0963">Cytoplasm</keyword>
<dbReference type="GO" id="GO:0051259">
    <property type="term" value="P:protein complex oligomerization"/>
    <property type="evidence" value="ECO:0007669"/>
    <property type="project" value="InterPro"/>
</dbReference>
<accession>R0HCA1</accession>
<sequence>YTTISLEPKASSDPVMKKTKTLVASISTLYRRTYPSTSPCNPLATIASIRSQTQLPRESLQHYSSAEALARRLRCSGRVFSSDSGAGKRVSGCWNCGEKAAFLFCESCRSIQPVDDSVDYFQIFGLEKKYEIEPGSLEGKYKDWQKKLHPDLVHNKSQKERDYAAEQSAKVTEACRTLTKRLSRAMYIMKLSGINVNEEETITDPTLLMEIMELREAISEADGSEALNQIQSQVQEKLKQWSDSFVEAFESQRFDEAVKCIQRMTYYERACEEIVKKL</sequence>
<dbReference type="FunFam" id="1.10.287.110:FF:000082">
    <property type="entry name" value="Iron-sulfur cluster co-chaperone protein HscB, mitochondrial"/>
    <property type="match status" value="1"/>
</dbReference>
<feature type="domain" description="Co-chaperone HscB C-terminal oligomerisation" evidence="7">
    <location>
        <begin position="204"/>
        <end position="274"/>
    </location>
</feature>
<feature type="non-terminal residue" evidence="8">
    <location>
        <position position="1"/>
    </location>
</feature>
<dbReference type="EMBL" id="KB870810">
    <property type="protein sequence ID" value="EOA21313.1"/>
    <property type="molecule type" value="Genomic_DNA"/>
</dbReference>
<gene>
    <name evidence="8" type="ORF">CARUB_v10001671mg</name>
</gene>
<dbReference type="OrthoDB" id="448954at2759"/>
<dbReference type="PANTHER" id="PTHR14021:SF15">
    <property type="entry name" value="IRON-SULFUR CLUSTER CO-CHAPERONE PROTEIN HSCB"/>
    <property type="match status" value="1"/>
</dbReference>
<dbReference type="AlphaFoldDB" id="R0HCA1"/>
<dbReference type="GO" id="GO:0044571">
    <property type="term" value="P:[2Fe-2S] cluster assembly"/>
    <property type="evidence" value="ECO:0007669"/>
    <property type="project" value="InterPro"/>
</dbReference>
<dbReference type="GO" id="GO:0001671">
    <property type="term" value="F:ATPase activator activity"/>
    <property type="evidence" value="ECO:0007669"/>
    <property type="project" value="InterPro"/>
</dbReference>
<evidence type="ECO:0000256" key="3">
    <source>
        <dbReference type="ARBA" id="ARBA00010476"/>
    </source>
</evidence>
<reference evidence="9" key="1">
    <citation type="journal article" date="2013" name="Nat. Genet.">
        <title>The Capsella rubella genome and the genomic consequences of rapid mating system evolution.</title>
        <authorList>
            <person name="Slotte T."/>
            <person name="Hazzouri K.M."/>
            <person name="Agren J.A."/>
            <person name="Koenig D."/>
            <person name="Maumus F."/>
            <person name="Guo Y.L."/>
            <person name="Steige K."/>
            <person name="Platts A.E."/>
            <person name="Escobar J.S."/>
            <person name="Newman L.K."/>
            <person name="Wang W."/>
            <person name="Mandakova T."/>
            <person name="Vello E."/>
            <person name="Smith L.M."/>
            <person name="Henz S.R."/>
            <person name="Steffen J."/>
            <person name="Takuno S."/>
            <person name="Brandvain Y."/>
            <person name="Coop G."/>
            <person name="Andolfatto P."/>
            <person name="Hu T.T."/>
            <person name="Blanchette M."/>
            <person name="Clark R.M."/>
            <person name="Quesneville H."/>
            <person name="Nordborg M."/>
            <person name="Gaut B.S."/>
            <person name="Lysak M.A."/>
            <person name="Jenkins J."/>
            <person name="Grimwood J."/>
            <person name="Chapman J."/>
            <person name="Prochnik S."/>
            <person name="Shu S."/>
            <person name="Rokhsar D."/>
            <person name="Schmutz J."/>
            <person name="Weigel D."/>
            <person name="Wright S.I."/>
        </authorList>
    </citation>
    <scope>NUCLEOTIDE SEQUENCE [LARGE SCALE GENOMIC DNA]</scope>
    <source>
        <strain evidence="9">cv. Monte Gargano</strain>
    </source>
</reference>
<dbReference type="Gene3D" id="1.20.1280.20">
    <property type="entry name" value="HscB, C-terminal domain"/>
    <property type="match status" value="1"/>
</dbReference>
<evidence type="ECO:0000313" key="8">
    <source>
        <dbReference type="EMBL" id="EOA21313.1"/>
    </source>
</evidence>
<dbReference type="eggNOG" id="KOG3192">
    <property type="taxonomic scope" value="Eukaryota"/>
</dbReference>
<proteinExistence type="inferred from homology"/>
<evidence type="ECO:0000256" key="6">
    <source>
        <dbReference type="ARBA" id="ARBA00023186"/>
    </source>
</evidence>
<evidence type="ECO:0000313" key="9">
    <source>
        <dbReference type="Proteomes" id="UP000029121"/>
    </source>
</evidence>
<evidence type="ECO:0000256" key="4">
    <source>
        <dbReference type="ARBA" id="ARBA00022490"/>
    </source>
</evidence>
<dbReference type="GO" id="GO:0051087">
    <property type="term" value="F:protein-folding chaperone binding"/>
    <property type="evidence" value="ECO:0007669"/>
    <property type="project" value="InterPro"/>
</dbReference>
<organism evidence="8 9">
    <name type="scientific">Capsella rubella</name>
    <dbReference type="NCBI Taxonomy" id="81985"/>
    <lineage>
        <taxon>Eukaryota</taxon>
        <taxon>Viridiplantae</taxon>
        <taxon>Streptophyta</taxon>
        <taxon>Embryophyta</taxon>
        <taxon>Tracheophyta</taxon>
        <taxon>Spermatophyta</taxon>
        <taxon>Magnoliopsida</taxon>
        <taxon>eudicotyledons</taxon>
        <taxon>Gunneridae</taxon>
        <taxon>Pentapetalae</taxon>
        <taxon>rosids</taxon>
        <taxon>malvids</taxon>
        <taxon>Brassicales</taxon>
        <taxon>Brassicaceae</taxon>
        <taxon>Camelineae</taxon>
        <taxon>Capsella</taxon>
    </lineage>
</organism>
<dbReference type="PANTHER" id="PTHR14021">
    <property type="entry name" value="IRON-SULFUR CLUSTER CO-CHAPERONE PROTEIN HSCB"/>
    <property type="match status" value="1"/>
</dbReference>
<comment type="similarity">
    <text evidence="3">Belongs to the HscB family.</text>
</comment>
<dbReference type="SUPFAM" id="SSF47144">
    <property type="entry name" value="HSC20 (HSCB), C-terminal oligomerisation domain"/>
    <property type="match status" value="1"/>
</dbReference>
<dbReference type="GO" id="GO:0005739">
    <property type="term" value="C:mitochondrion"/>
    <property type="evidence" value="ECO:0007669"/>
    <property type="project" value="UniProtKB-SubCell"/>
</dbReference>
<dbReference type="SUPFAM" id="SSF46565">
    <property type="entry name" value="Chaperone J-domain"/>
    <property type="match status" value="1"/>
</dbReference>
<keyword evidence="5" id="KW-0496">Mitochondrion</keyword>
<dbReference type="Pfam" id="PF07743">
    <property type="entry name" value="HSCB_C"/>
    <property type="match status" value="1"/>
</dbReference>
<evidence type="ECO:0000256" key="2">
    <source>
        <dbReference type="ARBA" id="ARBA00004496"/>
    </source>
</evidence>
<keyword evidence="6" id="KW-0143">Chaperone</keyword>
<evidence type="ECO:0000256" key="1">
    <source>
        <dbReference type="ARBA" id="ARBA00004173"/>
    </source>
</evidence>
<dbReference type="InterPro" id="IPR036869">
    <property type="entry name" value="J_dom_sf"/>
</dbReference>
<comment type="subcellular location">
    <subcellularLocation>
        <location evidence="2">Cytoplasm</location>
    </subcellularLocation>
    <subcellularLocation>
        <location evidence="1">Mitochondrion</location>
    </subcellularLocation>
</comment>
<dbReference type="Gene3D" id="1.10.287.110">
    <property type="entry name" value="DnaJ domain"/>
    <property type="match status" value="1"/>
</dbReference>
<dbReference type="STRING" id="81985.R0HCA1"/>
<evidence type="ECO:0000259" key="7">
    <source>
        <dbReference type="Pfam" id="PF07743"/>
    </source>
</evidence>
<dbReference type="FunFam" id="1.20.1280.20:FF:000002">
    <property type="entry name" value="HscB mitochondrial iron-sulfur cluster co-chaperone"/>
    <property type="match status" value="1"/>
</dbReference>
<protein>
    <recommendedName>
        <fullName evidence="7">Co-chaperone HscB C-terminal oligomerisation domain-containing protein</fullName>
    </recommendedName>
</protein>
<keyword evidence="9" id="KW-1185">Reference proteome</keyword>